<dbReference type="InterPro" id="IPR036188">
    <property type="entry name" value="FAD/NAD-bd_sf"/>
</dbReference>
<dbReference type="EMBL" id="FNPC01000002">
    <property type="protein sequence ID" value="SDY00681.1"/>
    <property type="molecule type" value="Genomic_DNA"/>
</dbReference>
<dbReference type="Gene3D" id="3.50.50.60">
    <property type="entry name" value="FAD/NAD(P)-binding domain"/>
    <property type="match status" value="1"/>
</dbReference>
<name>A0A1H3GBP1_9EURY</name>
<evidence type="ECO:0000313" key="7">
    <source>
        <dbReference type="Proteomes" id="UP000199079"/>
    </source>
</evidence>
<dbReference type="PANTHER" id="PTHR10961:SF46">
    <property type="entry name" value="PEROXISOMAL SARCOSINE OXIDASE"/>
    <property type="match status" value="1"/>
</dbReference>
<dbReference type="PANTHER" id="PTHR10961">
    <property type="entry name" value="PEROXISOMAL SARCOSINE OXIDASE"/>
    <property type="match status" value="1"/>
</dbReference>
<dbReference type="Proteomes" id="UP000199079">
    <property type="component" value="Unassembled WGS sequence"/>
</dbReference>
<protein>
    <submittedName>
        <fullName evidence="6">Glycine/D-amino acid oxidase</fullName>
    </submittedName>
</protein>
<evidence type="ECO:0000256" key="1">
    <source>
        <dbReference type="ARBA" id="ARBA00001974"/>
    </source>
</evidence>
<evidence type="ECO:0000256" key="4">
    <source>
        <dbReference type="ARBA" id="ARBA00023002"/>
    </source>
</evidence>
<dbReference type="InterPro" id="IPR045170">
    <property type="entry name" value="MTOX"/>
</dbReference>
<dbReference type="AlphaFoldDB" id="A0A1H3GBP1"/>
<dbReference type="Pfam" id="PF01266">
    <property type="entry name" value="DAO"/>
    <property type="match status" value="1"/>
</dbReference>
<keyword evidence="3" id="KW-0274">FAD</keyword>
<gene>
    <name evidence="6" type="ORF">SAMN05216564_102408</name>
</gene>
<evidence type="ECO:0000256" key="3">
    <source>
        <dbReference type="ARBA" id="ARBA00022827"/>
    </source>
</evidence>
<keyword evidence="4" id="KW-0560">Oxidoreductase</keyword>
<dbReference type="InterPro" id="IPR006076">
    <property type="entry name" value="FAD-dep_OxRdtase"/>
</dbReference>
<organism evidence="6 7">
    <name type="scientific">Halopenitus persicus</name>
    <dbReference type="NCBI Taxonomy" id="1048396"/>
    <lineage>
        <taxon>Archaea</taxon>
        <taxon>Methanobacteriati</taxon>
        <taxon>Methanobacteriota</taxon>
        <taxon>Stenosarchaea group</taxon>
        <taxon>Halobacteria</taxon>
        <taxon>Halobacteriales</taxon>
        <taxon>Haloferacaceae</taxon>
        <taxon>Halopenitus</taxon>
    </lineage>
</organism>
<dbReference type="OrthoDB" id="168391at2157"/>
<evidence type="ECO:0000256" key="2">
    <source>
        <dbReference type="ARBA" id="ARBA00022630"/>
    </source>
</evidence>
<comment type="cofactor">
    <cofactor evidence="1">
        <name>FAD</name>
        <dbReference type="ChEBI" id="CHEBI:57692"/>
    </cofactor>
</comment>
<dbReference type="SUPFAM" id="SSF54373">
    <property type="entry name" value="FAD-linked reductases, C-terminal domain"/>
    <property type="match status" value="1"/>
</dbReference>
<dbReference type="RefSeq" id="WP_092731188.1">
    <property type="nucleotide sequence ID" value="NZ_FNPC01000002.1"/>
</dbReference>
<accession>A0A1H3GBP1</accession>
<dbReference type="Gene3D" id="3.30.9.10">
    <property type="entry name" value="D-Amino Acid Oxidase, subunit A, domain 2"/>
    <property type="match status" value="1"/>
</dbReference>
<dbReference type="GO" id="GO:0008115">
    <property type="term" value="F:sarcosine oxidase activity"/>
    <property type="evidence" value="ECO:0007669"/>
    <property type="project" value="TreeGrafter"/>
</dbReference>
<dbReference type="SUPFAM" id="SSF51905">
    <property type="entry name" value="FAD/NAD(P)-binding domain"/>
    <property type="match status" value="1"/>
</dbReference>
<proteinExistence type="predicted"/>
<keyword evidence="7" id="KW-1185">Reference proteome</keyword>
<evidence type="ECO:0000313" key="6">
    <source>
        <dbReference type="EMBL" id="SDY00681.1"/>
    </source>
</evidence>
<evidence type="ECO:0000259" key="5">
    <source>
        <dbReference type="Pfam" id="PF01266"/>
    </source>
</evidence>
<feature type="domain" description="FAD dependent oxidoreductase" evidence="5">
    <location>
        <begin position="12"/>
        <end position="367"/>
    </location>
</feature>
<dbReference type="GO" id="GO:0050660">
    <property type="term" value="F:flavin adenine dinucleotide binding"/>
    <property type="evidence" value="ECO:0007669"/>
    <property type="project" value="InterPro"/>
</dbReference>
<keyword evidence="2" id="KW-0285">Flavoprotein</keyword>
<sequence>MSAGIDLPDSSDVVIVGGGIMGTSTAFFLATETDLDVTLVEKDGIGSGSTGDSSAILRHHYGDQEIYSRMARWSHDFYRRFDEETGAAIAYEGNPMVRFANENTPGGEYAQAGYETLSELDIPVTRYESEDLPEQYPMLTGVAEYDFAISDDEAGYSDGADAANGFDRAARRNGATVLTGVGAESIVVDDGAVVGVDTEAGEIACETVVVAAGPWTPRLAETVGVDLPITPTREQVLILDPPEEYVDDHPSLTPTTALPGGEWYIRPDFGDGILVATHHTGEAVDPDRYDGTPDEETILELTDELGELIPELRDAGIRGRYCGVYSSTPDHDFILDQLGPDGCYFACGFSGHGFKQAPAVGKIMRDLIVDGSTSLVDADFFSADRFDDSPAGHGAVADNV</sequence>
<reference evidence="7" key="1">
    <citation type="submission" date="2016-10" db="EMBL/GenBank/DDBJ databases">
        <authorList>
            <person name="Varghese N."/>
            <person name="Submissions S."/>
        </authorList>
    </citation>
    <scope>NUCLEOTIDE SEQUENCE [LARGE SCALE GENOMIC DNA]</scope>
    <source>
        <strain evidence="7">DC30,IBRC 10041,KCTC 4046</strain>
    </source>
</reference>